<evidence type="ECO:0008006" key="7">
    <source>
        <dbReference type="Google" id="ProtNLM"/>
    </source>
</evidence>
<dbReference type="InterPro" id="IPR031530">
    <property type="entry name" value="UPF0688"/>
</dbReference>
<reference evidence="5" key="2">
    <citation type="submission" date="2025-09" db="UniProtKB">
        <authorList>
            <consortium name="Ensembl"/>
        </authorList>
    </citation>
    <scope>IDENTIFICATION</scope>
</reference>
<keyword evidence="3" id="KW-0539">Nucleus</keyword>
<evidence type="ECO:0000313" key="6">
    <source>
        <dbReference type="Proteomes" id="UP000694421"/>
    </source>
</evidence>
<dbReference type="Proteomes" id="UP000694421">
    <property type="component" value="Unplaced"/>
</dbReference>
<dbReference type="GeneTree" id="ENSGT01030000236082"/>
<comment type="subcellular location">
    <subcellularLocation>
        <location evidence="1">Nucleus</location>
    </subcellularLocation>
</comment>
<dbReference type="Ensembl" id="ENSSMRT00000011466.1">
    <property type="protein sequence ID" value="ENSSMRP00000009835.1"/>
    <property type="gene ID" value="ENSSMRG00000007827.1"/>
</dbReference>
<feature type="region of interest" description="Disordered" evidence="4">
    <location>
        <begin position="1"/>
        <end position="59"/>
    </location>
</feature>
<evidence type="ECO:0000256" key="2">
    <source>
        <dbReference type="ARBA" id="ARBA00006634"/>
    </source>
</evidence>
<accession>A0A8D0BTU5</accession>
<organism evidence="5 6">
    <name type="scientific">Salvator merianae</name>
    <name type="common">Argentine black and white tegu</name>
    <name type="synonym">Tupinambis merianae</name>
    <dbReference type="NCBI Taxonomy" id="96440"/>
    <lineage>
        <taxon>Eukaryota</taxon>
        <taxon>Metazoa</taxon>
        <taxon>Chordata</taxon>
        <taxon>Craniata</taxon>
        <taxon>Vertebrata</taxon>
        <taxon>Euteleostomi</taxon>
        <taxon>Lepidosauria</taxon>
        <taxon>Squamata</taxon>
        <taxon>Bifurcata</taxon>
        <taxon>Unidentata</taxon>
        <taxon>Episquamata</taxon>
        <taxon>Laterata</taxon>
        <taxon>Teiioidea</taxon>
        <taxon>Teiidae</taxon>
        <taxon>Salvator</taxon>
    </lineage>
</organism>
<evidence type="ECO:0000313" key="5">
    <source>
        <dbReference type="Ensembl" id="ENSSMRP00000009835.1"/>
    </source>
</evidence>
<comment type="similarity">
    <text evidence="2">Belongs to the UPF0688 family.</text>
</comment>
<dbReference type="PANTHER" id="PTHR28491">
    <property type="entry name" value="UPF0688 PROTEIN C1ORF174"/>
    <property type="match status" value="1"/>
</dbReference>
<feature type="compositionally biased region" description="Basic residues" evidence="4">
    <location>
        <begin position="16"/>
        <end position="27"/>
    </location>
</feature>
<evidence type="ECO:0000256" key="1">
    <source>
        <dbReference type="ARBA" id="ARBA00004123"/>
    </source>
</evidence>
<dbReference type="GO" id="GO:0005634">
    <property type="term" value="C:nucleus"/>
    <property type="evidence" value="ECO:0007669"/>
    <property type="project" value="UniProtKB-SubCell"/>
</dbReference>
<dbReference type="Pfam" id="PF15772">
    <property type="entry name" value="UPF0688"/>
    <property type="match status" value="1"/>
</dbReference>
<dbReference type="OMA" id="ENMEPRR"/>
<reference evidence="5" key="1">
    <citation type="submission" date="2025-08" db="UniProtKB">
        <authorList>
            <consortium name="Ensembl"/>
        </authorList>
    </citation>
    <scope>IDENTIFICATION</scope>
</reference>
<dbReference type="PANTHER" id="PTHR28491:SF1">
    <property type="entry name" value="UPF0688 PROTEIN C1ORF174"/>
    <property type="match status" value="1"/>
</dbReference>
<feature type="compositionally biased region" description="Basic and acidic residues" evidence="4">
    <location>
        <begin position="142"/>
        <end position="153"/>
    </location>
</feature>
<evidence type="ECO:0000256" key="4">
    <source>
        <dbReference type="SAM" id="MobiDB-lite"/>
    </source>
</evidence>
<keyword evidence="6" id="KW-1185">Reference proteome</keyword>
<feature type="region of interest" description="Disordered" evidence="4">
    <location>
        <begin position="109"/>
        <end position="153"/>
    </location>
</feature>
<name>A0A8D0BTU5_SALMN</name>
<evidence type="ECO:0000256" key="3">
    <source>
        <dbReference type="ARBA" id="ARBA00023242"/>
    </source>
</evidence>
<sequence>MRARRGSSCKATNRNPSKKLKCKKKSLAKLGVQEAELGRGTSHLLPSEEPAEKGAVNANLPDLKMMLQSKGKTISEMTEEMGISQRGLCAEPLSLASSDRCPKGADVTLFQRSSRNAEAEGEDSASKEENCGVPLSDDSEMEPEHEPHQELKLDDSVFLNEDSSQPLPVDRFFGSVAFMQDLPAVPAAPQSSSRREFRKLHFIAKEEEEEEEEDAL</sequence>
<protein>
    <recommendedName>
        <fullName evidence="7">CA174 protein</fullName>
    </recommendedName>
</protein>
<dbReference type="AlphaFoldDB" id="A0A8D0BTU5"/>
<proteinExistence type="inferred from homology"/>